<evidence type="ECO:0000259" key="2">
    <source>
        <dbReference type="PROSITE" id="PS51724"/>
    </source>
</evidence>
<dbReference type="Gene3D" id="3.30.70.1070">
    <property type="entry name" value="Sporulation related repeat"/>
    <property type="match status" value="1"/>
</dbReference>
<accession>A0A919E7U5</accession>
<dbReference type="InterPro" id="IPR036680">
    <property type="entry name" value="SPOR-like_sf"/>
</dbReference>
<dbReference type="Pfam" id="PF05036">
    <property type="entry name" value="SPOR"/>
    <property type="match status" value="1"/>
</dbReference>
<evidence type="ECO:0000256" key="1">
    <source>
        <dbReference type="SAM" id="Coils"/>
    </source>
</evidence>
<dbReference type="EMBL" id="BNCI01000002">
    <property type="protein sequence ID" value="GHF27183.1"/>
    <property type="molecule type" value="Genomic_DNA"/>
</dbReference>
<dbReference type="GO" id="GO:0042834">
    <property type="term" value="F:peptidoglycan binding"/>
    <property type="evidence" value="ECO:0007669"/>
    <property type="project" value="InterPro"/>
</dbReference>
<sequence>MTSREEKNKFTQLEEALRVLGIEVRNTANRLEETRASVPNSDQMNAQGASIARLQSALENVNITLENFEERIAKLEQHALEIDAAERLNASAKADAAKRAEMRAIQEKFSIHVASYRARAQAQAGWDILRNALSPILDAKNARVAEDNQSGVGSVLRLLVGPYDSLDEAARACAEIKNRASDQYCEATQYMGNALSNN</sequence>
<reference evidence="3" key="1">
    <citation type="journal article" date="2014" name="Int. J. Syst. Evol. Microbiol.">
        <title>Complete genome sequence of Corynebacterium casei LMG S-19264T (=DSM 44701T), isolated from a smear-ripened cheese.</title>
        <authorList>
            <consortium name="US DOE Joint Genome Institute (JGI-PGF)"/>
            <person name="Walter F."/>
            <person name="Albersmeier A."/>
            <person name="Kalinowski J."/>
            <person name="Ruckert C."/>
        </authorList>
    </citation>
    <scope>NUCLEOTIDE SEQUENCE</scope>
    <source>
        <strain evidence="3">KCTC 42590</strain>
    </source>
</reference>
<protein>
    <recommendedName>
        <fullName evidence="2">SPOR domain-containing protein</fullName>
    </recommendedName>
</protein>
<evidence type="ECO:0000313" key="4">
    <source>
        <dbReference type="Proteomes" id="UP000630923"/>
    </source>
</evidence>
<gene>
    <name evidence="3" type="ORF">GCM10017044_22790</name>
</gene>
<organism evidence="3 4">
    <name type="scientific">Kordiimonas sediminis</name>
    <dbReference type="NCBI Taxonomy" id="1735581"/>
    <lineage>
        <taxon>Bacteria</taxon>
        <taxon>Pseudomonadati</taxon>
        <taxon>Pseudomonadota</taxon>
        <taxon>Alphaproteobacteria</taxon>
        <taxon>Kordiimonadales</taxon>
        <taxon>Kordiimonadaceae</taxon>
        <taxon>Kordiimonas</taxon>
    </lineage>
</organism>
<name>A0A919E7U5_9PROT</name>
<feature type="coiled-coil region" evidence="1">
    <location>
        <begin position="51"/>
        <end position="95"/>
    </location>
</feature>
<feature type="domain" description="SPOR" evidence="2">
    <location>
        <begin position="103"/>
        <end position="190"/>
    </location>
</feature>
<proteinExistence type="predicted"/>
<dbReference type="InterPro" id="IPR007730">
    <property type="entry name" value="SPOR-like_dom"/>
</dbReference>
<comment type="caution">
    <text evidence="3">The sequence shown here is derived from an EMBL/GenBank/DDBJ whole genome shotgun (WGS) entry which is preliminary data.</text>
</comment>
<dbReference type="Proteomes" id="UP000630923">
    <property type="component" value="Unassembled WGS sequence"/>
</dbReference>
<keyword evidence="1" id="KW-0175">Coiled coil</keyword>
<dbReference type="AlphaFoldDB" id="A0A919E7U5"/>
<dbReference type="SUPFAM" id="SSF110997">
    <property type="entry name" value="Sporulation related repeat"/>
    <property type="match status" value="1"/>
</dbReference>
<evidence type="ECO:0000313" key="3">
    <source>
        <dbReference type="EMBL" id="GHF27183.1"/>
    </source>
</evidence>
<dbReference type="PROSITE" id="PS51724">
    <property type="entry name" value="SPOR"/>
    <property type="match status" value="1"/>
</dbReference>
<keyword evidence="4" id="KW-1185">Reference proteome</keyword>
<reference evidence="3" key="2">
    <citation type="submission" date="2020-09" db="EMBL/GenBank/DDBJ databases">
        <authorList>
            <person name="Sun Q."/>
            <person name="Kim S."/>
        </authorList>
    </citation>
    <scope>NUCLEOTIDE SEQUENCE</scope>
    <source>
        <strain evidence="3">KCTC 42590</strain>
    </source>
</reference>